<name>A0A6J6AFY5_9ZZZZ</name>
<dbReference type="InterPro" id="IPR036837">
    <property type="entry name" value="Cation_efflux_CTD_sf"/>
</dbReference>
<dbReference type="PANTHER" id="PTHR11562">
    <property type="entry name" value="CATION EFFLUX PROTEIN/ ZINC TRANSPORTER"/>
    <property type="match status" value="1"/>
</dbReference>
<feature type="transmembrane region" description="Helical" evidence="8">
    <location>
        <begin position="143"/>
        <end position="161"/>
    </location>
</feature>
<dbReference type="Pfam" id="PF16916">
    <property type="entry name" value="ZT_dimer"/>
    <property type="match status" value="1"/>
</dbReference>
<evidence type="ECO:0000256" key="4">
    <source>
        <dbReference type="ARBA" id="ARBA00022692"/>
    </source>
</evidence>
<gene>
    <name evidence="11" type="ORF">UFOPK4179_00555</name>
</gene>
<dbReference type="Gene3D" id="1.20.1510.10">
    <property type="entry name" value="Cation efflux protein transmembrane domain"/>
    <property type="match status" value="1"/>
</dbReference>
<feature type="domain" description="Cation efflux protein transmembrane" evidence="9">
    <location>
        <begin position="2"/>
        <end position="192"/>
    </location>
</feature>
<keyword evidence="3" id="KW-0813">Transport</keyword>
<dbReference type="NCBIfam" id="TIGR01297">
    <property type="entry name" value="CDF"/>
    <property type="match status" value="1"/>
</dbReference>
<evidence type="ECO:0000256" key="7">
    <source>
        <dbReference type="ARBA" id="ARBA00023136"/>
    </source>
</evidence>
<evidence type="ECO:0000256" key="5">
    <source>
        <dbReference type="ARBA" id="ARBA00022989"/>
    </source>
</evidence>
<dbReference type="InterPro" id="IPR002524">
    <property type="entry name" value="Cation_efflux"/>
</dbReference>
<dbReference type="GO" id="GO:0005385">
    <property type="term" value="F:zinc ion transmembrane transporter activity"/>
    <property type="evidence" value="ECO:0007669"/>
    <property type="project" value="TreeGrafter"/>
</dbReference>
<protein>
    <submittedName>
        <fullName evidence="11">Unannotated protein</fullName>
    </submittedName>
</protein>
<feature type="transmembrane region" description="Helical" evidence="8">
    <location>
        <begin position="102"/>
        <end position="122"/>
    </location>
</feature>
<keyword evidence="5 8" id="KW-1133">Transmembrane helix</keyword>
<dbReference type="GO" id="GO:0005886">
    <property type="term" value="C:plasma membrane"/>
    <property type="evidence" value="ECO:0007669"/>
    <property type="project" value="TreeGrafter"/>
</dbReference>
<dbReference type="Pfam" id="PF01545">
    <property type="entry name" value="Cation_efflux"/>
    <property type="match status" value="1"/>
</dbReference>
<reference evidence="11" key="1">
    <citation type="submission" date="2020-05" db="EMBL/GenBank/DDBJ databases">
        <authorList>
            <person name="Chiriac C."/>
            <person name="Salcher M."/>
            <person name="Ghai R."/>
            <person name="Kavagutti S V."/>
        </authorList>
    </citation>
    <scope>NUCLEOTIDE SEQUENCE</scope>
</reference>
<feature type="transmembrane region" description="Helical" evidence="8">
    <location>
        <begin position="68"/>
        <end position="90"/>
    </location>
</feature>
<dbReference type="InterPro" id="IPR027470">
    <property type="entry name" value="Cation_efflux_CTD"/>
</dbReference>
<dbReference type="InterPro" id="IPR027469">
    <property type="entry name" value="Cation_efflux_TMD_sf"/>
</dbReference>
<evidence type="ECO:0000256" key="2">
    <source>
        <dbReference type="ARBA" id="ARBA00008873"/>
    </source>
</evidence>
<accession>A0A6J6AFY5</accession>
<feature type="transmembrane region" description="Helical" evidence="8">
    <location>
        <begin position="167"/>
        <end position="185"/>
    </location>
</feature>
<sequence length="286" mass="30361">MTVVLIITIGVVIIQWIGVAITGSLALAADAGHQLTDALGITIALIAARIASRPPSPTRTFGYVRAEVLSAVVHAALICAMCVVLGYEAIHRWNSATKVSSTGVMGFALLGLIANFAGVLILRKSSRSNLNVRTAFLDVASDAAVSAVVLASGAIMAVTGWTRLDIVATSFVVITILVRTWGVVVDATRILMEGVPTGISIEDVRSIALNIPGVVDLHDVHVWATTPESTLLSAHIVVEQSEHDSGGTGRILDALESTFESELQITHTTFQIEHPLHQLHEHPRHD</sequence>
<evidence type="ECO:0000259" key="9">
    <source>
        <dbReference type="Pfam" id="PF01545"/>
    </source>
</evidence>
<comment type="similarity">
    <text evidence="2">Belongs to the cation diffusion facilitator (CDF) transporter (TC 2.A.4) family. SLC30A subfamily.</text>
</comment>
<evidence type="ECO:0000256" key="8">
    <source>
        <dbReference type="SAM" id="Phobius"/>
    </source>
</evidence>
<keyword evidence="7 8" id="KW-0472">Membrane</keyword>
<dbReference type="SUPFAM" id="SSF160240">
    <property type="entry name" value="Cation efflux protein cytoplasmic domain-like"/>
    <property type="match status" value="1"/>
</dbReference>
<organism evidence="11">
    <name type="scientific">freshwater metagenome</name>
    <dbReference type="NCBI Taxonomy" id="449393"/>
    <lineage>
        <taxon>unclassified sequences</taxon>
        <taxon>metagenomes</taxon>
        <taxon>ecological metagenomes</taxon>
    </lineage>
</organism>
<dbReference type="AlphaFoldDB" id="A0A6J6AFY5"/>
<keyword evidence="4 8" id="KW-0812">Transmembrane</keyword>
<evidence type="ECO:0000256" key="3">
    <source>
        <dbReference type="ARBA" id="ARBA00022448"/>
    </source>
</evidence>
<evidence type="ECO:0000256" key="6">
    <source>
        <dbReference type="ARBA" id="ARBA00023065"/>
    </source>
</evidence>
<dbReference type="PANTHER" id="PTHR11562:SF17">
    <property type="entry name" value="RE54080P-RELATED"/>
    <property type="match status" value="1"/>
</dbReference>
<evidence type="ECO:0000259" key="10">
    <source>
        <dbReference type="Pfam" id="PF16916"/>
    </source>
</evidence>
<evidence type="ECO:0000313" key="11">
    <source>
        <dbReference type="EMBL" id="CAB4367765.1"/>
    </source>
</evidence>
<proteinExistence type="inferred from homology"/>
<comment type="subcellular location">
    <subcellularLocation>
        <location evidence="1">Membrane</location>
        <topology evidence="1">Multi-pass membrane protein</topology>
    </subcellularLocation>
</comment>
<dbReference type="InterPro" id="IPR058533">
    <property type="entry name" value="Cation_efflux_TM"/>
</dbReference>
<feature type="domain" description="Cation efflux protein cytoplasmic" evidence="10">
    <location>
        <begin position="197"/>
        <end position="274"/>
    </location>
</feature>
<keyword evidence="6" id="KW-0406">Ion transport</keyword>
<dbReference type="SUPFAM" id="SSF161111">
    <property type="entry name" value="Cation efflux protein transmembrane domain-like"/>
    <property type="match status" value="1"/>
</dbReference>
<dbReference type="EMBL" id="CAETWZ010000038">
    <property type="protein sequence ID" value="CAB4367765.1"/>
    <property type="molecule type" value="Genomic_DNA"/>
</dbReference>
<dbReference type="InterPro" id="IPR050681">
    <property type="entry name" value="CDF/SLC30A"/>
</dbReference>
<evidence type="ECO:0000256" key="1">
    <source>
        <dbReference type="ARBA" id="ARBA00004141"/>
    </source>
</evidence>